<gene>
    <name evidence="1" type="ORF">T10_6448</name>
</gene>
<accession>A0A0V1M7V5</accession>
<organism evidence="1 2">
    <name type="scientific">Trichinella papuae</name>
    <dbReference type="NCBI Taxonomy" id="268474"/>
    <lineage>
        <taxon>Eukaryota</taxon>
        <taxon>Metazoa</taxon>
        <taxon>Ecdysozoa</taxon>
        <taxon>Nematoda</taxon>
        <taxon>Enoplea</taxon>
        <taxon>Dorylaimia</taxon>
        <taxon>Trichinellida</taxon>
        <taxon>Trichinellidae</taxon>
        <taxon>Trichinella</taxon>
    </lineage>
</organism>
<keyword evidence="2" id="KW-1185">Reference proteome</keyword>
<proteinExistence type="predicted"/>
<dbReference type="AlphaFoldDB" id="A0A0V1M7V5"/>
<dbReference type="STRING" id="268474.A0A0V1M7V5"/>
<evidence type="ECO:0000313" key="1">
    <source>
        <dbReference type="EMBL" id="KRZ67406.1"/>
    </source>
</evidence>
<protein>
    <submittedName>
        <fullName evidence="1">Uncharacterized protein</fullName>
    </submittedName>
</protein>
<comment type="caution">
    <text evidence="1">The sequence shown here is derived from an EMBL/GenBank/DDBJ whole genome shotgun (WGS) entry which is preliminary data.</text>
</comment>
<sequence>MRITFSSLRTGMLELVIRRTDRCSGWTCDGVTLARVKKLLHKTAFLDPLLENLCSVSSSTVQLWSACTYCNKARLSTSVLLLFQVLNFNRYTSSEITCMKEIQVHSSPVLGIPFLRCDDY</sequence>
<dbReference type="OrthoDB" id="422220at2759"/>
<dbReference type="Proteomes" id="UP000054843">
    <property type="component" value="Unassembled WGS sequence"/>
</dbReference>
<reference evidence="1 2" key="1">
    <citation type="submission" date="2015-01" db="EMBL/GenBank/DDBJ databases">
        <title>Evolution of Trichinella species and genotypes.</title>
        <authorList>
            <person name="Korhonen P.K."/>
            <person name="Edoardo P."/>
            <person name="Giuseppe L.R."/>
            <person name="Gasser R.B."/>
        </authorList>
    </citation>
    <scope>NUCLEOTIDE SEQUENCE [LARGE SCALE GENOMIC DNA]</scope>
    <source>
        <strain evidence="1">ISS1980</strain>
    </source>
</reference>
<name>A0A0V1M7V5_9BILA</name>
<evidence type="ECO:0000313" key="2">
    <source>
        <dbReference type="Proteomes" id="UP000054843"/>
    </source>
</evidence>
<dbReference type="EMBL" id="JYDO01000197">
    <property type="protein sequence ID" value="KRZ67406.1"/>
    <property type="molecule type" value="Genomic_DNA"/>
</dbReference>